<evidence type="ECO:0000313" key="2">
    <source>
        <dbReference type="Proteomes" id="UP000095038"/>
    </source>
</evidence>
<keyword evidence="2" id="KW-1185">Reference proteome</keyword>
<dbReference type="InParanoid" id="A0A1D2VCI9"/>
<reference evidence="2" key="1">
    <citation type="submission" date="2016-05" db="EMBL/GenBank/DDBJ databases">
        <title>Comparative genomics of biotechnologically important yeasts.</title>
        <authorList>
            <consortium name="DOE Joint Genome Institute"/>
            <person name="Riley R."/>
            <person name="Haridas S."/>
            <person name="Wolfe K.H."/>
            <person name="Lopes M.R."/>
            <person name="Hittinger C.T."/>
            <person name="Goker M."/>
            <person name="Salamov A."/>
            <person name="Wisecaver J."/>
            <person name="Long T.M."/>
            <person name="Aerts A.L."/>
            <person name="Barry K."/>
            <person name="Choi C."/>
            <person name="Clum A."/>
            <person name="Coughlan A.Y."/>
            <person name="Deshpande S."/>
            <person name="Douglass A.P."/>
            <person name="Hanson S.J."/>
            <person name="Klenk H.-P."/>
            <person name="Labutti K."/>
            <person name="Lapidus A."/>
            <person name="Lindquist E."/>
            <person name="Lipzen A."/>
            <person name="Meier-Kolthoff J.P."/>
            <person name="Ohm R.A."/>
            <person name="Otillar R.P."/>
            <person name="Pangilinan J."/>
            <person name="Peng Y."/>
            <person name="Rokas A."/>
            <person name="Rosa C.A."/>
            <person name="Scheuner C."/>
            <person name="Sibirny A.A."/>
            <person name="Slot J.C."/>
            <person name="Stielow J.B."/>
            <person name="Sun H."/>
            <person name="Kurtzman C.P."/>
            <person name="Blackwell M."/>
            <person name="Grigoriev I.V."/>
            <person name="Jeffries T.W."/>
        </authorList>
    </citation>
    <scope>NUCLEOTIDE SEQUENCE [LARGE SCALE GENOMIC DNA]</scope>
    <source>
        <strain evidence="2">DSM 1968</strain>
    </source>
</reference>
<sequence length="53" mass="6357">MDHTGQLSMVQKKKKHKIESCTAMVEKRKCKYDLESKKIEKSWKRENMITKKS</sequence>
<dbReference type="RefSeq" id="XP_020045715.1">
    <property type="nucleotide sequence ID" value="XM_020193738.1"/>
</dbReference>
<dbReference type="EMBL" id="KV454486">
    <property type="protein sequence ID" value="ODV59408.1"/>
    <property type="molecule type" value="Genomic_DNA"/>
</dbReference>
<protein>
    <submittedName>
        <fullName evidence="1">Uncharacterized protein</fullName>
    </submittedName>
</protein>
<dbReference type="Proteomes" id="UP000095038">
    <property type="component" value="Unassembled WGS sequence"/>
</dbReference>
<dbReference type="GeneID" id="30967374"/>
<dbReference type="AlphaFoldDB" id="A0A1D2VCI9"/>
<feature type="non-terminal residue" evidence="1">
    <location>
        <position position="53"/>
    </location>
</feature>
<name>A0A1D2VCI9_9ASCO</name>
<evidence type="ECO:0000313" key="1">
    <source>
        <dbReference type="EMBL" id="ODV59408.1"/>
    </source>
</evidence>
<gene>
    <name evidence="1" type="ORF">ASCRUDRAFT_77148</name>
</gene>
<accession>A0A1D2VCI9</accession>
<proteinExistence type="predicted"/>
<organism evidence="1 2">
    <name type="scientific">Ascoidea rubescens DSM 1968</name>
    <dbReference type="NCBI Taxonomy" id="1344418"/>
    <lineage>
        <taxon>Eukaryota</taxon>
        <taxon>Fungi</taxon>
        <taxon>Dikarya</taxon>
        <taxon>Ascomycota</taxon>
        <taxon>Saccharomycotina</taxon>
        <taxon>Saccharomycetes</taxon>
        <taxon>Ascoideaceae</taxon>
        <taxon>Ascoidea</taxon>
    </lineage>
</organism>